<dbReference type="PROSITE" id="PS50932">
    <property type="entry name" value="HTH_LACI_2"/>
    <property type="match status" value="1"/>
</dbReference>
<dbReference type="AlphaFoldDB" id="A0A7J5BAB3"/>
<dbReference type="CDD" id="cd06267">
    <property type="entry name" value="PBP1_LacI_sugar_binding-like"/>
    <property type="match status" value="1"/>
</dbReference>
<dbReference type="InterPro" id="IPR028082">
    <property type="entry name" value="Peripla_BP_I"/>
</dbReference>
<evidence type="ECO:0000256" key="1">
    <source>
        <dbReference type="ARBA" id="ARBA00022491"/>
    </source>
</evidence>
<dbReference type="OrthoDB" id="3227375at2"/>
<name>A0A7J5BAB3_9MICO</name>
<evidence type="ECO:0000313" key="6">
    <source>
        <dbReference type="EMBL" id="KAB1642708.1"/>
    </source>
</evidence>
<keyword evidence="1" id="KW-0678">Repressor</keyword>
<keyword evidence="3" id="KW-0238">DNA-binding</keyword>
<dbReference type="RefSeq" id="WP_158052510.1">
    <property type="nucleotide sequence ID" value="NZ_WBKB01000005.1"/>
</dbReference>
<organism evidence="6 7">
    <name type="scientific">Gulosibacter chungangensis</name>
    <dbReference type="NCBI Taxonomy" id="979746"/>
    <lineage>
        <taxon>Bacteria</taxon>
        <taxon>Bacillati</taxon>
        <taxon>Actinomycetota</taxon>
        <taxon>Actinomycetes</taxon>
        <taxon>Micrococcales</taxon>
        <taxon>Microbacteriaceae</taxon>
        <taxon>Gulosibacter</taxon>
    </lineage>
</organism>
<evidence type="ECO:0000256" key="4">
    <source>
        <dbReference type="ARBA" id="ARBA00023163"/>
    </source>
</evidence>
<dbReference type="Gene3D" id="1.10.260.40">
    <property type="entry name" value="lambda repressor-like DNA-binding domains"/>
    <property type="match status" value="1"/>
</dbReference>
<dbReference type="Proteomes" id="UP000433493">
    <property type="component" value="Unassembled WGS sequence"/>
</dbReference>
<dbReference type="GO" id="GO:0000976">
    <property type="term" value="F:transcription cis-regulatory region binding"/>
    <property type="evidence" value="ECO:0007669"/>
    <property type="project" value="TreeGrafter"/>
</dbReference>
<dbReference type="PANTHER" id="PTHR30146:SF148">
    <property type="entry name" value="HTH-TYPE TRANSCRIPTIONAL REPRESSOR PURR-RELATED"/>
    <property type="match status" value="1"/>
</dbReference>
<dbReference type="EMBL" id="WBKB01000005">
    <property type="protein sequence ID" value="KAB1642708.1"/>
    <property type="molecule type" value="Genomic_DNA"/>
</dbReference>
<reference evidence="6 7" key="1">
    <citation type="submission" date="2019-09" db="EMBL/GenBank/DDBJ databases">
        <title>Phylogeny of genus Pseudoclavibacter and closely related genus.</title>
        <authorList>
            <person name="Li Y."/>
        </authorList>
    </citation>
    <scope>NUCLEOTIDE SEQUENCE [LARGE SCALE GENOMIC DNA]</scope>
    <source>
        <strain evidence="6 7">KCTC 13959</strain>
    </source>
</reference>
<dbReference type="GO" id="GO:0003700">
    <property type="term" value="F:DNA-binding transcription factor activity"/>
    <property type="evidence" value="ECO:0007669"/>
    <property type="project" value="TreeGrafter"/>
</dbReference>
<sequence length="339" mass="36244">MNKSGAQPAPIARRVTMQDVATRAGVSRALVSMAIRGMEGVSAESKALILDAAAELGYRHNAVAAQLAARHSKSLGFFLLDIYNEVFADIFTGLRTRAEARDTRVVLSVGQPSPEAERRHVDGLLTAQVGTVVFAGTMLPDEALEFIARTVPVVTVTRLVPGIDSVACDDYLGGDLATKHLLEAGHRSVAYFGPLAGGLYPDRRNGYRNAMEQAGLQPRVIDAELNQLDAARAATELLQSEHRPTAIFAHNDIMAIGVMEAAAELGLDIPKDLSVIGYDDTRVSRLHRVGLTSVNQQASRLGEIAGDLALRRMNEQGGVAQHTLLTPHLVARSTVGTVS</sequence>
<gene>
    <name evidence="6" type="ORF">F8O05_09620</name>
</gene>
<evidence type="ECO:0000259" key="5">
    <source>
        <dbReference type="PROSITE" id="PS50932"/>
    </source>
</evidence>
<keyword evidence="4" id="KW-0804">Transcription</keyword>
<dbReference type="SMART" id="SM00354">
    <property type="entry name" value="HTH_LACI"/>
    <property type="match status" value="1"/>
</dbReference>
<dbReference type="InterPro" id="IPR000843">
    <property type="entry name" value="HTH_LacI"/>
</dbReference>
<evidence type="ECO:0000256" key="2">
    <source>
        <dbReference type="ARBA" id="ARBA00023015"/>
    </source>
</evidence>
<feature type="domain" description="HTH lacI-type" evidence="5">
    <location>
        <begin position="15"/>
        <end position="69"/>
    </location>
</feature>
<dbReference type="InterPro" id="IPR010982">
    <property type="entry name" value="Lambda_DNA-bd_dom_sf"/>
</dbReference>
<evidence type="ECO:0000313" key="7">
    <source>
        <dbReference type="Proteomes" id="UP000433493"/>
    </source>
</evidence>
<dbReference type="Gene3D" id="3.40.50.2300">
    <property type="match status" value="2"/>
</dbReference>
<dbReference type="SUPFAM" id="SSF47413">
    <property type="entry name" value="lambda repressor-like DNA-binding domains"/>
    <property type="match status" value="1"/>
</dbReference>
<keyword evidence="2" id="KW-0805">Transcription regulation</keyword>
<dbReference type="Pfam" id="PF00356">
    <property type="entry name" value="LacI"/>
    <property type="match status" value="1"/>
</dbReference>
<dbReference type="InterPro" id="IPR046335">
    <property type="entry name" value="LacI/GalR-like_sensor"/>
</dbReference>
<protein>
    <submittedName>
        <fullName evidence="6">LacI family transcriptional regulator</fullName>
    </submittedName>
</protein>
<dbReference type="Pfam" id="PF13377">
    <property type="entry name" value="Peripla_BP_3"/>
    <property type="match status" value="1"/>
</dbReference>
<dbReference type="PANTHER" id="PTHR30146">
    <property type="entry name" value="LACI-RELATED TRANSCRIPTIONAL REPRESSOR"/>
    <property type="match status" value="1"/>
</dbReference>
<dbReference type="CDD" id="cd01392">
    <property type="entry name" value="HTH_LacI"/>
    <property type="match status" value="1"/>
</dbReference>
<dbReference type="SUPFAM" id="SSF53822">
    <property type="entry name" value="Periplasmic binding protein-like I"/>
    <property type="match status" value="1"/>
</dbReference>
<accession>A0A7J5BAB3</accession>
<proteinExistence type="predicted"/>
<keyword evidence="7" id="KW-1185">Reference proteome</keyword>
<evidence type="ECO:0000256" key="3">
    <source>
        <dbReference type="ARBA" id="ARBA00023125"/>
    </source>
</evidence>
<comment type="caution">
    <text evidence="6">The sequence shown here is derived from an EMBL/GenBank/DDBJ whole genome shotgun (WGS) entry which is preliminary data.</text>
</comment>